<gene>
    <name evidence="3" type="ORF">SAMN05444396_101413</name>
</gene>
<keyword evidence="4" id="KW-1185">Reference proteome</keyword>
<keyword evidence="2" id="KW-1133">Transmembrane helix</keyword>
<organism evidence="3 4">
    <name type="scientific">Flavobacterium segetis</name>
    <dbReference type="NCBI Taxonomy" id="271157"/>
    <lineage>
        <taxon>Bacteria</taxon>
        <taxon>Pseudomonadati</taxon>
        <taxon>Bacteroidota</taxon>
        <taxon>Flavobacteriia</taxon>
        <taxon>Flavobacteriales</taxon>
        <taxon>Flavobacteriaceae</taxon>
        <taxon>Flavobacterium</taxon>
    </lineage>
</organism>
<feature type="region of interest" description="Disordered" evidence="1">
    <location>
        <begin position="37"/>
        <end position="59"/>
    </location>
</feature>
<dbReference type="OrthoDB" id="9997788at2"/>
<accession>A0A1M5EIS0</accession>
<evidence type="ECO:0000256" key="2">
    <source>
        <dbReference type="SAM" id="Phobius"/>
    </source>
</evidence>
<sequence>MSISFFIIGAIIFSIYLYFTIWNIYYSNNKQRKESYPTVREKQLSQKNEAEKNEAKKDI</sequence>
<name>A0A1M5EIS0_9FLAO</name>
<reference evidence="4" key="1">
    <citation type="submission" date="2016-11" db="EMBL/GenBank/DDBJ databases">
        <authorList>
            <person name="Varghese N."/>
            <person name="Submissions S."/>
        </authorList>
    </citation>
    <scope>NUCLEOTIDE SEQUENCE [LARGE SCALE GENOMIC DNA]</scope>
    <source>
        <strain evidence="4">DSM 19741</strain>
    </source>
</reference>
<protein>
    <submittedName>
        <fullName evidence="3">Uncharacterized protein</fullName>
    </submittedName>
</protein>
<keyword evidence="2" id="KW-0812">Transmembrane</keyword>
<keyword evidence="2" id="KW-0472">Membrane</keyword>
<proteinExistence type="predicted"/>
<dbReference type="EMBL" id="FQWE01000001">
    <property type="protein sequence ID" value="SHF79183.1"/>
    <property type="molecule type" value="Genomic_DNA"/>
</dbReference>
<feature type="transmembrane region" description="Helical" evidence="2">
    <location>
        <begin position="6"/>
        <end position="26"/>
    </location>
</feature>
<dbReference type="Proteomes" id="UP000184036">
    <property type="component" value="Unassembled WGS sequence"/>
</dbReference>
<evidence type="ECO:0000313" key="4">
    <source>
        <dbReference type="Proteomes" id="UP000184036"/>
    </source>
</evidence>
<dbReference type="AlphaFoldDB" id="A0A1M5EIS0"/>
<evidence type="ECO:0000256" key="1">
    <source>
        <dbReference type="SAM" id="MobiDB-lite"/>
    </source>
</evidence>
<evidence type="ECO:0000313" key="3">
    <source>
        <dbReference type="EMBL" id="SHF79183.1"/>
    </source>
</evidence>